<proteinExistence type="predicted"/>
<dbReference type="PANTHER" id="PTHR48025">
    <property type="entry name" value="OS02G0815200 PROTEIN"/>
    <property type="match status" value="1"/>
</dbReference>
<feature type="region of interest" description="Disordered" evidence="3">
    <location>
        <begin position="105"/>
        <end position="130"/>
    </location>
</feature>
<evidence type="ECO:0000313" key="6">
    <source>
        <dbReference type="Proteomes" id="UP000324800"/>
    </source>
</evidence>
<name>A0A5J4TMF8_9EUKA</name>
<dbReference type="Pfam" id="PF00076">
    <property type="entry name" value="RRM_1"/>
    <property type="match status" value="1"/>
</dbReference>
<dbReference type="AlphaFoldDB" id="A0A5J4TMF8"/>
<comment type="caution">
    <text evidence="5">The sequence shown here is derived from an EMBL/GenBank/DDBJ whole genome shotgun (WGS) entry which is preliminary data.</text>
</comment>
<evidence type="ECO:0000313" key="5">
    <source>
        <dbReference type="EMBL" id="KAA6359498.1"/>
    </source>
</evidence>
<dbReference type="InterPro" id="IPR012677">
    <property type="entry name" value="Nucleotide-bd_a/b_plait_sf"/>
</dbReference>
<dbReference type="InterPro" id="IPR050502">
    <property type="entry name" value="Euk_RNA-bind_prot"/>
</dbReference>
<sequence length="130" mass="14712">MTNRLFVGNLSFSTTAAELGQLFEGAGNDVENATIIAFAGRSKGYGFVTLKDEATALKALSELNKKDLGGRSINVEIAKPLNPHPRNNDGPRRFPQRQFQNRNFNQWGGYQNRGPFERQRFFRQRRPVDP</sequence>
<dbReference type="EMBL" id="SNRW01028289">
    <property type="protein sequence ID" value="KAA6359498.1"/>
    <property type="molecule type" value="Genomic_DNA"/>
</dbReference>
<organism evidence="5 6">
    <name type="scientific">Streblomastix strix</name>
    <dbReference type="NCBI Taxonomy" id="222440"/>
    <lineage>
        <taxon>Eukaryota</taxon>
        <taxon>Metamonada</taxon>
        <taxon>Preaxostyla</taxon>
        <taxon>Oxymonadida</taxon>
        <taxon>Streblomastigidae</taxon>
        <taxon>Streblomastix</taxon>
    </lineage>
</organism>
<evidence type="ECO:0000256" key="1">
    <source>
        <dbReference type="ARBA" id="ARBA00022884"/>
    </source>
</evidence>
<protein>
    <recommendedName>
        <fullName evidence="4">RRM domain-containing protein</fullName>
    </recommendedName>
</protein>
<dbReference type="InterPro" id="IPR035979">
    <property type="entry name" value="RBD_domain_sf"/>
</dbReference>
<evidence type="ECO:0000256" key="3">
    <source>
        <dbReference type="SAM" id="MobiDB-lite"/>
    </source>
</evidence>
<dbReference type="PANTHER" id="PTHR48025:SF1">
    <property type="entry name" value="RRM DOMAIN-CONTAINING PROTEIN"/>
    <property type="match status" value="1"/>
</dbReference>
<dbReference type="PROSITE" id="PS50102">
    <property type="entry name" value="RRM"/>
    <property type="match status" value="1"/>
</dbReference>
<reference evidence="5 6" key="1">
    <citation type="submission" date="2019-03" db="EMBL/GenBank/DDBJ databases">
        <title>Single cell metagenomics reveals metabolic interactions within the superorganism composed of flagellate Streblomastix strix and complex community of Bacteroidetes bacteria on its surface.</title>
        <authorList>
            <person name="Treitli S.C."/>
            <person name="Kolisko M."/>
            <person name="Husnik F."/>
            <person name="Keeling P."/>
            <person name="Hampl V."/>
        </authorList>
    </citation>
    <scope>NUCLEOTIDE SEQUENCE [LARGE SCALE GENOMIC DNA]</scope>
    <source>
        <strain evidence="5">ST1C</strain>
    </source>
</reference>
<dbReference type="Gene3D" id="3.30.70.330">
    <property type="match status" value="1"/>
</dbReference>
<dbReference type="SUPFAM" id="SSF54928">
    <property type="entry name" value="RNA-binding domain, RBD"/>
    <property type="match status" value="1"/>
</dbReference>
<evidence type="ECO:0000256" key="2">
    <source>
        <dbReference type="PROSITE-ProRule" id="PRU00176"/>
    </source>
</evidence>
<accession>A0A5J4TMF8</accession>
<dbReference type="OrthoDB" id="439808at2759"/>
<dbReference type="Proteomes" id="UP000324800">
    <property type="component" value="Unassembled WGS sequence"/>
</dbReference>
<dbReference type="InterPro" id="IPR000504">
    <property type="entry name" value="RRM_dom"/>
</dbReference>
<keyword evidence="1 2" id="KW-0694">RNA-binding</keyword>
<dbReference type="GO" id="GO:0003729">
    <property type="term" value="F:mRNA binding"/>
    <property type="evidence" value="ECO:0007669"/>
    <property type="project" value="TreeGrafter"/>
</dbReference>
<feature type="compositionally biased region" description="Basic and acidic residues" evidence="3">
    <location>
        <begin position="115"/>
        <end position="130"/>
    </location>
</feature>
<evidence type="ECO:0000259" key="4">
    <source>
        <dbReference type="PROSITE" id="PS50102"/>
    </source>
</evidence>
<feature type="domain" description="RRM" evidence="4">
    <location>
        <begin position="3"/>
        <end position="80"/>
    </location>
</feature>
<dbReference type="SMART" id="SM00360">
    <property type="entry name" value="RRM"/>
    <property type="match status" value="1"/>
</dbReference>
<feature type="non-terminal residue" evidence="5">
    <location>
        <position position="130"/>
    </location>
</feature>
<gene>
    <name evidence="5" type="ORF">EZS28_044974</name>
</gene>